<evidence type="ECO:0000313" key="2">
    <source>
        <dbReference type="Proteomes" id="UP000017938"/>
    </source>
</evidence>
<accession>R6TW37</accession>
<comment type="caution">
    <text evidence="1">The sequence shown here is derived from an EMBL/GenBank/DDBJ whole genome shotgun (WGS) entry which is preliminary data.</text>
</comment>
<reference evidence="1" key="1">
    <citation type="submission" date="2012-11" db="EMBL/GenBank/DDBJ databases">
        <title>Dependencies among metagenomic species, viruses, plasmids and units of genetic variation.</title>
        <authorList>
            <person name="Nielsen H.B."/>
            <person name="Almeida M."/>
            <person name="Juncker A.S."/>
            <person name="Rasmussen S."/>
            <person name="Li J."/>
            <person name="Sunagawa S."/>
            <person name="Plichta D."/>
            <person name="Gautier L."/>
            <person name="Le Chatelier E."/>
            <person name="Peletier E."/>
            <person name="Bonde I."/>
            <person name="Nielsen T."/>
            <person name="Manichanh C."/>
            <person name="Arumugam M."/>
            <person name="Batto J."/>
            <person name="Santos M.B.Q.D."/>
            <person name="Blom N."/>
            <person name="Borruel N."/>
            <person name="Burgdorf K.S."/>
            <person name="Boumezbeur F."/>
            <person name="Casellas F."/>
            <person name="Dore J."/>
            <person name="Guarner F."/>
            <person name="Hansen T."/>
            <person name="Hildebrand F."/>
            <person name="Kaas R.S."/>
            <person name="Kennedy S."/>
            <person name="Kristiansen K."/>
            <person name="Kultima J.R."/>
            <person name="Leonard P."/>
            <person name="Levenez F."/>
            <person name="Lund O."/>
            <person name="Moumen B."/>
            <person name="Le Paslier D."/>
            <person name="Pons N."/>
            <person name="Pedersen O."/>
            <person name="Prifti E."/>
            <person name="Qin J."/>
            <person name="Raes J."/>
            <person name="Tap J."/>
            <person name="Tims S."/>
            <person name="Ussery D.W."/>
            <person name="Yamada T."/>
            <person name="MetaHit consortium"/>
            <person name="Renault P."/>
            <person name="Sicheritz-Ponten T."/>
            <person name="Bork P."/>
            <person name="Wang J."/>
            <person name="Brunak S."/>
            <person name="Ehrlich S.D."/>
        </authorList>
    </citation>
    <scope>NUCLEOTIDE SEQUENCE [LARGE SCALE GENOMIC DNA]</scope>
</reference>
<gene>
    <name evidence="1" type="ORF">BN580_00981</name>
</gene>
<sequence>MIFSPSAIVFDDGAKSETDASLPFQDTSLTSSPAVIWVLSARKSEMTGEFSFPLFFRYTVYSAIGYSRYSSETTVTVTPPLFSKTVRYLTEVSVSESFSVFELYSATVSENFLPDTVKSKAGSAAVRMCFSEIPPFTIEDNTDGRRFKLGFLYLHVIRGECEFSVHKIVPVLCGFFD</sequence>
<dbReference type="Proteomes" id="UP000017938">
    <property type="component" value="Unassembled WGS sequence"/>
</dbReference>
<evidence type="ECO:0000313" key="1">
    <source>
        <dbReference type="EMBL" id="CDC72106.1"/>
    </source>
</evidence>
<name>R6TW37_9BACT</name>
<proteinExistence type="predicted"/>
<organism evidence="1 2">
    <name type="scientific">Candidatus Colimorpha enterica</name>
    <dbReference type="NCBI Taxonomy" id="3083063"/>
    <lineage>
        <taxon>Bacteria</taxon>
        <taxon>Pseudomonadati</taxon>
        <taxon>Bacteroidota</taxon>
        <taxon>Bacteroidia</taxon>
        <taxon>Bacteroidales</taxon>
        <taxon>Candidatus Colimorpha</taxon>
    </lineage>
</organism>
<dbReference type="EMBL" id="CBFW010000091">
    <property type="protein sequence ID" value="CDC72106.1"/>
    <property type="molecule type" value="Genomic_DNA"/>
</dbReference>
<protein>
    <submittedName>
        <fullName evidence="1">Uncharacterized protein</fullName>
    </submittedName>
</protein>
<dbReference type="AlphaFoldDB" id="R6TW37"/>